<evidence type="ECO:0000313" key="3">
    <source>
        <dbReference type="RefSeq" id="XP_016978085.1"/>
    </source>
</evidence>
<evidence type="ECO:0000313" key="2">
    <source>
        <dbReference type="Proteomes" id="UP001652680"/>
    </source>
</evidence>
<dbReference type="GeneID" id="108043786"/>
<dbReference type="RefSeq" id="XP_016978085.1">
    <property type="nucleotide sequence ID" value="XM_017122596.1"/>
</dbReference>
<dbReference type="Proteomes" id="UP001652680">
    <property type="component" value="Unassembled WGS sequence"/>
</dbReference>
<keyword evidence="2" id="KW-1185">Reference proteome</keyword>
<protein>
    <submittedName>
        <fullName evidence="3">Uncharacterized protein LOC108043786</fullName>
    </submittedName>
</protein>
<reference evidence="3" key="2">
    <citation type="submission" date="2025-04" db="UniProtKB">
        <authorList>
            <consortium name="RefSeq"/>
        </authorList>
    </citation>
    <scope>IDENTIFICATION</scope>
</reference>
<sequence length="145" mass="16644">MSEKEEESIEYLMEKGIFPRLLEILRQMVEIDPMPADPLMYILHLLGCPLIPQAQMKALERKVSRAHDELRHLRRLIIDLDGEDQLYDSESDVEEYVGDVEDTSSSTHEISLVESVEFQQDDSSQLELLVQSSISSSKDSDFSNQ</sequence>
<dbReference type="OMA" id="PLMHILH"/>
<name>A0A6P4EIQ3_DRORH</name>
<proteinExistence type="predicted"/>
<reference evidence="1" key="3">
    <citation type="submission" date="2025-05" db="UniProtKB">
        <authorList>
            <consortium name="EnsemblMetazoa"/>
        </authorList>
    </citation>
    <scope>IDENTIFICATION</scope>
</reference>
<gene>
    <name evidence="3" type="primary">LOC108043786</name>
    <name evidence="1" type="synonym">108043786</name>
</gene>
<dbReference type="OrthoDB" id="7869870at2759"/>
<evidence type="ECO:0000313" key="1">
    <source>
        <dbReference type="EnsemblMetazoa" id="XP_016978085.1"/>
    </source>
</evidence>
<dbReference type="EnsemblMetazoa" id="XM_017122596.2">
    <property type="protein sequence ID" value="XP_016978085.1"/>
    <property type="gene ID" value="LOC108043786"/>
</dbReference>
<reference evidence="2" key="1">
    <citation type="journal article" date="2021" name="Elife">
        <title>Highly contiguous assemblies of 101 drosophilid genomes.</title>
        <authorList>
            <person name="Kim B.Y."/>
            <person name="Wang J.R."/>
            <person name="Miller D.E."/>
            <person name="Barmina O."/>
            <person name="Delaney E."/>
            <person name="Thompson A."/>
            <person name="Comeault A.A."/>
            <person name="Peede D."/>
            <person name="D'Agostino E.R."/>
            <person name="Pelaez J."/>
            <person name="Aguilar J.M."/>
            <person name="Haji D."/>
            <person name="Matsunaga T."/>
            <person name="Armstrong E.E."/>
            <person name="Zych M."/>
            <person name="Ogawa Y."/>
            <person name="Stamenkovic-Radak M."/>
            <person name="Jelic M."/>
            <person name="Veselinovic M.S."/>
            <person name="Tanaskovic M."/>
            <person name="Eric P."/>
            <person name="Gao J.J."/>
            <person name="Katoh T.K."/>
            <person name="Toda M.J."/>
            <person name="Watabe H."/>
            <person name="Watada M."/>
            <person name="Davis J.S."/>
            <person name="Moyle L.C."/>
            <person name="Manoli G."/>
            <person name="Bertolini E."/>
            <person name="Kostal V."/>
            <person name="Hawley R.S."/>
            <person name="Takahashi A."/>
            <person name="Jones C.D."/>
            <person name="Price D.K."/>
            <person name="Whiteman N."/>
            <person name="Kopp A."/>
            <person name="Matute D.R."/>
            <person name="Petrov D.A."/>
        </authorList>
    </citation>
    <scope>NUCLEOTIDE SEQUENCE [LARGE SCALE GENOMIC DNA]</scope>
</reference>
<accession>A0A6P4EIQ3</accession>
<organism evidence="3">
    <name type="scientific">Drosophila rhopaloa</name>
    <name type="common">Fruit fly</name>
    <dbReference type="NCBI Taxonomy" id="1041015"/>
    <lineage>
        <taxon>Eukaryota</taxon>
        <taxon>Metazoa</taxon>
        <taxon>Ecdysozoa</taxon>
        <taxon>Arthropoda</taxon>
        <taxon>Hexapoda</taxon>
        <taxon>Insecta</taxon>
        <taxon>Pterygota</taxon>
        <taxon>Neoptera</taxon>
        <taxon>Endopterygota</taxon>
        <taxon>Diptera</taxon>
        <taxon>Brachycera</taxon>
        <taxon>Muscomorpha</taxon>
        <taxon>Ephydroidea</taxon>
        <taxon>Drosophilidae</taxon>
        <taxon>Drosophila</taxon>
        <taxon>Sophophora</taxon>
    </lineage>
</organism>
<dbReference type="AlphaFoldDB" id="A0A6P4EIQ3"/>